<dbReference type="GO" id="GO:0016787">
    <property type="term" value="F:hydrolase activity"/>
    <property type="evidence" value="ECO:0007669"/>
    <property type="project" value="UniProtKB-KW"/>
</dbReference>
<evidence type="ECO:0000256" key="6">
    <source>
        <dbReference type="ARBA" id="ARBA00023204"/>
    </source>
</evidence>
<evidence type="ECO:0000313" key="8">
    <source>
        <dbReference type="Proteomes" id="UP001489004"/>
    </source>
</evidence>
<reference evidence="7 8" key="1">
    <citation type="journal article" date="2024" name="Nat. Commun.">
        <title>Phylogenomics reveals the evolutionary origins of lichenization in chlorophyte algae.</title>
        <authorList>
            <person name="Puginier C."/>
            <person name="Libourel C."/>
            <person name="Otte J."/>
            <person name="Skaloud P."/>
            <person name="Haon M."/>
            <person name="Grisel S."/>
            <person name="Petersen M."/>
            <person name="Berrin J.G."/>
            <person name="Delaux P.M."/>
            <person name="Dal Grande F."/>
            <person name="Keller J."/>
        </authorList>
    </citation>
    <scope>NUCLEOTIDE SEQUENCE [LARGE SCALE GENOMIC DNA]</scope>
    <source>
        <strain evidence="7 8">SAG 2043</strain>
    </source>
</reference>
<dbReference type="GO" id="GO:0004519">
    <property type="term" value="F:endonuclease activity"/>
    <property type="evidence" value="ECO:0007669"/>
    <property type="project" value="UniProtKB-KW"/>
</dbReference>
<dbReference type="AlphaFoldDB" id="A0AAW1R7K6"/>
<organism evidence="7 8">
    <name type="scientific">[Myrmecia] bisecta</name>
    <dbReference type="NCBI Taxonomy" id="41462"/>
    <lineage>
        <taxon>Eukaryota</taxon>
        <taxon>Viridiplantae</taxon>
        <taxon>Chlorophyta</taxon>
        <taxon>core chlorophytes</taxon>
        <taxon>Trebouxiophyceae</taxon>
        <taxon>Trebouxiales</taxon>
        <taxon>Trebouxiaceae</taxon>
        <taxon>Myrmecia</taxon>
    </lineage>
</organism>
<dbReference type="NCBIfam" id="TIGR00629">
    <property type="entry name" value="uvde"/>
    <property type="match status" value="1"/>
</dbReference>
<evidence type="ECO:0000256" key="1">
    <source>
        <dbReference type="ARBA" id="ARBA00022722"/>
    </source>
</evidence>
<dbReference type="Proteomes" id="UP001489004">
    <property type="component" value="Unassembled WGS sequence"/>
</dbReference>
<keyword evidence="8" id="KW-1185">Reference proteome</keyword>
<dbReference type="Pfam" id="PF03851">
    <property type="entry name" value="UvdE"/>
    <property type="match status" value="1"/>
</dbReference>
<dbReference type="InterPro" id="IPR036237">
    <property type="entry name" value="Xyl_isomerase-like_sf"/>
</dbReference>
<keyword evidence="5" id="KW-0378">Hydrolase</keyword>
<evidence type="ECO:0000256" key="4">
    <source>
        <dbReference type="ARBA" id="ARBA00022769"/>
    </source>
</evidence>
<name>A0AAW1R7K6_9CHLO</name>
<dbReference type="Gene3D" id="3.20.20.150">
    <property type="entry name" value="Divalent-metal-dependent TIM barrel enzymes"/>
    <property type="match status" value="1"/>
</dbReference>
<protein>
    <submittedName>
        <fullName evidence="7">Uncharacterized protein</fullName>
    </submittedName>
</protein>
<dbReference type="GO" id="GO:0006289">
    <property type="term" value="P:nucleotide-excision repair"/>
    <property type="evidence" value="ECO:0007669"/>
    <property type="project" value="InterPro"/>
</dbReference>
<keyword evidence="3" id="KW-0227">DNA damage</keyword>
<keyword evidence="4" id="KW-0228">DNA excision</keyword>
<dbReference type="EMBL" id="JALJOR010000001">
    <property type="protein sequence ID" value="KAK9829616.1"/>
    <property type="molecule type" value="Genomic_DNA"/>
</dbReference>
<dbReference type="GO" id="GO:0009411">
    <property type="term" value="P:response to UV"/>
    <property type="evidence" value="ECO:0007669"/>
    <property type="project" value="InterPro"/>
</dbReference>
<dbReference type="SUPFAM" id="SSF51658">
    <property type="entry name" value="Xylose isomerase-like"/>
    <property type="match status" value="1"/>
</dbReference>
<dbReference type="InterPro" id="IPR004601">
    <property type="entry name" value="UvdE"/>
</dbReference>
<keyword evidence="2" id="KW-0255">Endonuclease</keyword>
<keyword evidence="6" id="KW-0234">DNA repair</keyword>
<sequence length="353" mass="40341">MQALEPAGPVFEIPGPEILERARAQTPPPRPVPNLGYACLNMDLREQKPPVFTNRDCIQRTYLEKGLPYISSLALENTRALAGVIQWNHENGIRFFRMTSNFFPWCTEYKLEDLPDFSAIKEHLRFAGDLARAYDQRLTFHPSHFIKLAAPDENLLKKSIFELEVHSQVLDLMGYDEPSVWNKINIHIGGMYNNKQESLKRFAAGWRRLSPSCQKRLTVENDDVASYYSVTDLLPLSQETGIPIVFDFHHHKFCQGGLTEEQAFRAAIATWPQGIRPVVHWSESQEGRKPHAHSDYVVGPMNFYGLEDQVDVMIEAKCKERALLCFREGRTPPVAPVDPLTDPKSYETGLKFL</sequence>
<evidence type="ECO:0000256" key="3">
    <source>
        <dbReference type="ARBA" id="ARBA00022763"/>
    </source>
</evidence>
<evidence type="ECO:0000256" key="2">
    <source>
        <dbReference type="ARBA" id="ARBA00022759"/>
    </source>
</evidence>
<evidence type="ECO:0000256" key="5">
    <source>
        <dbReference type="ARBA" id="ARBA00022801"/>
    </source>
</evidence>
<proteinExistence type="predicted"/>
<dbReference type="PANTHER" id="PTHR31290:SF5">
    <property type="entry name" value="UV-DAMAGE ENDONUCLEASE"/>
    <property type="match status" value="1"/>
</dbReference>
<gene>
    <name evidence="7" type="ORF">WJX72_006904</name>
</gene>
<evidence type="ECO:0000313" key="7">
    <source>
        <dbReference type="EMBL" id="KAK9829616.1"/>
    </source>
</evidence>
<accession>A0AAW1R7K6</accession>
<keyword evidence="1" id="KW-0540">Nuclease</keyword>
<comment type="caution">
    <text evidence="7">The sequence shown here is derived from an EMBL/GenBank/DDBJ whole genome shotgun (WGS) entry which is preliminary data.</text>
</comment>
<dbReference type="PANTHER" id="PTHR31290">
    <property type="entry name" value="UV-DAMAGE ENDONUCLEASE"/>
    <property type="match status" value="1"/>
</dbReference>